<dbReference type="InterPro" id="IPR035571">
    <property type="entry name" value="UPF0234-like_C"/>
</dbReference>
<comment type="similarity">
    <text evidence="2 3">Belongs to the YajQ family.</text>
</comment>
<dbReference type="PANTHER" id="PTHR30476">
    <property type="entry name" value="UPF0234 PROTEIN YAJQ"/>
    <property type="match status" value="1"/>
</dbReference>
<dbReference type="Proteomes" id="UP000248553">
    <property type="component" value="Unassembled WGS sequence"/>
</dbReference>
<evidence type="ECO:0000313" key="5">
    <source>
        <dbReference type="Proteomes" id="UP000248553"/>
    </source>
</evidence>
<evidence type="ECO:0000256" key="3">
    <source>
        <dbReference type="HAMAP-Rule" id="MF_00632"/>
    </source>
</evidence>
<dbReference type="GO" id="GO:0000166">
    <property type="term" value="F:nucleotide binding"/>
    <property type="evidence" value="ECO:0007669"/>
    <property type="project" value="UniProtKB-UniRule"/>
</dbReference>
<protein>
    <recommendedName>
        <fullName evidence="3">Nucleotide-binding protein DLM85_09945</fullName>
    </recommendedName>
</protein>
<dbReference type="Gene3D" id="3.30.70.990">
    <property type="entry name" value="YajQ-like, domain 2"/>
    <property type="match status" value="1"/>
</dbReference>
<dbReference type="InterPro" id="IPR036183">
    <property type="entry name" value="YajQ-like_sf"/>
</dbReference>
<evidence type="ECO:0000256" key="1">
    <source>
        <dbReference type="ARBA" id="ARBA00022741"/>
    </source>
</evidence>
<dbReference type="Gene3D" id="3.30.70.860">
    <property type="match status" value="1"/>
</dbReference>
<dbReference type="OrthoDB" id="9801447at2"/>
<dbReference type="GO" id="GO:0005829">
    <property type="term" value="C:cytosol"/>
    <property type="evidence" value="ECO:0007669"/>
    <property type="project" value="TreeGrafter"/>
</dbReference>
<dbReference type="RefSeq" id="WP_111477952.1">
    <property type="nucleotide sequence ID" value="NZ_QHKM01000002.1"/>
</dbReference>
<dbReference type="InterPro" id="IPR007551">
    <property type="entry name" value="YajQ/Smlt4090-like"/>
</dbReference>
<dbReference type="Pfam" id="PF04461">
    <property type="entry name" value="YajQ"/>
    <property type="match status" value="1"/>
</dbReference>
<dbReference type="HAMAP" id="MF_00632">
    <property type="entry name" value="UPF0234"/>
    <property type="match status" value="1"/>
</dbReference>
<gene>
    <name evidence="4" type="ORF">DLM85_09945</name>
</gene>
<evidence type="ECO:0000256" key="2">
    <source>
        <dbReference type="ARBA" id="ARBA00093450"/>
    </source>
</evidence>
<keyword evidence="5" id="KW-1185">Reference proteome</keyword>
<sequence>MASFDIVSKIDPQTLENAVNNAKKELLTRYDFRDTKGGIELDKANNVITVSSENSMKVKSLEDILMTRLVKQNIDPTSLDFSAEEEPSGALIKKKLKVRAGIDKDLSRKIQKLIKDSKLKVEAQIQGEQLRVTAKKIDELQAVIALLRQNAATIGQPLQYVNMKS</sequence>
<reference evidence="5" key="1">
    <citation type="submission" date="2018-05" db="EMBL/GenBank/DDBJ databases">
        <authorList>
            <person name="Nie L."/>
        </authorList>
    </citation>
    <scope>NUCLEOTIDE SEQUENCE [LARGE SCALE GENOMIC DNA]</scope>
    <source>
        <strain evidence="5">NL</strain>
    </source>
</reference>
<dbReference type="CDD" id="cd11740">
    <property type="entry name" value="YajQ_like"/>
    <property type="match status" value="1"/>
</dbReference>
<dbReference type="NCBIfam" id="NF003819">
    <property type="entry name" value="PRK05412.1"/>
    <property type="match status" value="1"/>
</dbReference>
<keyword evidence="1 3" id="KW-0547">Nucleotide-binding</keyword>
<dbReference type="EMBL" id="QHKM01000002">
    <property type="protein sequence ID" value="RAK68339.1"/>
    <property type="molecule type" value="Genomic_DNA"/>
</dbReference>
<dbReference type="PANTHER" id="PTHR30476:SF0">
    <property type="entry name" value="UPF0234 PROTEIN YAJQ"/>
    <property type="match status" value="1"/>
</dbReference>
<organism evidence="4 5">
    <name type="scientific">Hymenobacter edaphi</name>
    <dbReference type="NCBI Taxonomy" id="2211146"/>
    <lineage>
        <taxon>Bacteria</taxon>
        <taxon>Pseudomonadati</taxon>
        <taxon>Bacteroidota</taxon>
        <taxon>Cytophagia</taxon>
        <taxon>Cytophagales</taxon>
        <taxon>Hymenobacteraceae</taxon>
        <taxon>Hymenobacter</taxon>
    </lineage>
</organism>
<proteinExistence type="inferred from homology"/>
<comment type="caution">
    <text evidence="4">The sequence shown here is derived from an EMBL/GenBank/DDBJ whole genome shotgun (WGS) entry which is preliminary data.</text>
</comment>
<dbReference type="InterPro" id="IPR035570">
    <property type="entry name" value="UPF0234_N"/>
</dbReference>
<evidence type="ECO:0000313" key="4">
    <source>
        <dbReference type="EMBL" id="RAK68339.1"/>
    </source>
</evidence>
<name>A0A328BNZ9_9BACT</name>
<accession>A0A328BNZ9</accession>
<dbReference type="SUPFAM" id="SSF89963">
    <property type="entry name" value="YajQ-like"/>
    <property type="match status" value="2"/>
</dbReference>
<comment type="function">
    <text evidence="3">Nucleotide-binding protein.</text>
</comment>
<dbReference type="AlphaFoldDB" id="A0A328BNZ9"/>